<dbReference type="VEuPathDB" id="FungiDB:SCODWIG_00975"/>
<feature type="domain" description="Transcription factor TFIID subunit 8 C-terminal" evidence="1">
    <location>
        <begin position="112"/>
        <end position="134"/>
    </location>
</feature>
<evidence type="ECO:0000313" key="3">
    <source>
        <dbReference type="Proteomes" id="UP000262825"/>
    </source>
</evidence>
<name>A0A376B401_9ASCO</name>
<proteinExistence type="predicted"/>
<dbReference type="Proteomes" id="UP000262825">
    <property type="component" value="Unassembled WGS sequence"/>
</dbReference>
<evidence type="ECO:0000259" key="1">
    <source>
        <dbReference type="Pfam" id="PF10406"/>
    </source>
</evidence>
<evidence type="ECO:0000313" key="2">
    <source>
        <dbReference type="EMBL" id="SSD59214.1"/>
    </source>
</evidence>
<keyword evidence="3" id="KW-1185">Reference proteome</keyword>
<dbReference type="Pfam" id="PF10406">
    <property type="entry name" value="TAF8_C"/>
    <property type="match status" value="1"/>
</dbReference>
<dbReference type="EMBL" id="UFAJ01000107">
    <property type="protein sequence ID" value="SSD59214.1"/>
    <property type="molecule type" value="Genomic_DNA"/>
</dbReference>
<dbReference type="CDD" id="cd08049">
    <property type="entry name" value="TAF8"/>
    <property type="match status" value="1"/>
</dbReference>
<dbReference type="InterPro" id="IPR019473">
    <property type="entry name" value="TFIID_su8_C"/>
</dbReference>
<protein>
    <recommendedName>
        <fullName evidence="1">Transcription factor TFIID subunit 8 C-terminal domain-containing protein</fullName>
    </recommendedName>
</protein>
<organism evidence="2 3">
    <name type="scientific">Saccharomycodes ludwigii</name>
    <dbReference type="NCBI Taxonomy" id="36035"/>
    <lineage>
        <taxon>Eukaryota</taxon>
        <taxon>Fungi</taxon>
        <taxon>Dikarya</taxon>
        <taxon>Ascomycota</taxon>
        <taxon>Saccharomycotina</taxon>
        <taxon>Saccharomycetes</taxon>
        <taxon>Saccharomycodales</taxon>
        <taxon>Saccharomycodaceae</taxon>
        <taxon>Saccharomycodes</taxon>
    </lineage>
</organism>
<reference evidence="3" key="1">
    <citation type="submission" date="2018-06" db="EMBL/GenBank/DDBJ databases">
        <authorList>
            <person name="Guldener U."/>
        </authorList>
    </citation>
    <scope>NUCLEOTIDE SEQUENCE [LARGE SCALE GENOMIC DNA]</scope>
    <source>
        <strain evidence="3">UTAD17</strain>
    </source>
</reference>
<dbReference type="AlphaFoldDB" id="A0A376B401"/>
<accession>A0A376B401</accession>
<gene>
    <name evidence="2" type="ORF">SCODWIG_00975</name>
</gene>
<sequence length="486" mass="56319">MEDFLLILNDNINAFMTSLHNIMEIQRTTTVSIEDLELLLLSGYKIKPSDLYLEHEKSRYWVEKNLVGTTTSIVCSTTNVPTSLDLFQKEEKLNEEMSLLLPCENESLAGKIPKWLPSLPPNHTYRRTRTTKHNKNAILTTKNKILLQDPKFLKKELAKEQQIVSFNLSRLSTKIDEHLNKFKEHKKSQGINDVSNTNTPMRTPSFLIGNTPTIVSHGSSAGNNSRHRYRSETKSILYTRYNFDKFKPLPMNMTENNEKLNEVFKQPVKNFDVEKYCHNRLKISWKQVNRYEHRKYILKKNPFIRGISIFHSSAATSSNANARQRRLEFLDRIFKKSHNGVLQYCLTDLDVEKQKKINNFQENELKYKLERKRKILELQKEEKQKKEKKNYLILKSNSDNNSVQSSTNEESFIPLENKFSGSVANDNNGDINYGKQDTVKGNTNNITTGCLSEPKPIKTEVIKNNDNDNNTVSKPIIKIKLNSNSI</sequence>